<keyword evidence="2" id="KW-1185">Reference proteome</keyword>
<evidence type="ECO:0000313" key="2">
    <source>
        <dbReference type="Proteomes" id="UP001302716"/>
    </source>
</evidence>
<dbReference type="AlphaFoldDB" id="A0AAU0BBH2"/>
<reference evidence="1 2" key="1">
    <citation type="submission" date="2022-08" db="EMBL/GenBank/DDBJ databases">
        <title>Whole genome sequencing-based tracing of a 2022 introduction and outbreak of Xanthomonas hortorum pv. pelargonii.</title>
        <authorList>
            <person name="Iruegas-Bocardo F."/>
            <person name="Weisberg A.K."/>
            <person name="Riutta E.R."/>
            <person name="Kilday K."/>
            <person name="Bonkowski J.C."/>
            <person name="Creswell T."/>
            <person name="Daughtrey M.L."/>
            <person name="Rane K."/>
            <person name="Grunwald N.J."/>
            <person name="Chang J.H."/>
            <person name="Putnam M.L."/>
        </authorList>
    </citation>
    <scope>NUCLEOTIDE SEQUENCE [LARGE SCALE GENOMIC DNA]</scope>
    <source>
        <strain evidence="1 2">22-323</strain>
    </source>
</reference>
<organism evidence="1 2">
    <name type="scientific">Xanthomonas hydrangeae</name>
    <dbReference type="NCBI Taxonomy" id="2775159"/>
    <lineage>
        <taxon>Bacteria</taxon>
        <taxon>Pseudomonadati</taxon>
        <taxon>Pseudomonadota</taxon>
        <taxon>Gammaproteobacteria</taxon>
        <taxon>Lysobacterales</taxon>
        <taxon>Lysobacteraceae</taxon>
        <taxon>Xanthomonas</taxon>
    </lineage>
</organism>
<name>A0AAU0BBH2_9XANT</name>
<protein>
    <submittedName>
        <fullName evidence="1">Uncharacterized protein</fullName>
    </submittedName>
</protein>
<proteinExistence type="predicted"/>
<accession>A0AAU0BBH2</accession>
<gene>
    <name evidence="1" type="ORF">NYR97_02720</name>
</gene>
<dbReference type="Proteomes" id="UP001302716">
    <property type="component" value="Chromosome"/>
</dbReference>
<dbReference type="RefSeq" id="WP_316696611.1">
    <property type="nucleotide sequence ID" value="NZ_CP103836.1"/>
</dbReference>
<evidence type="ECO:0000313" key="1">
    <source>
        <dbReference type="EMBL" id="WOB50348.1"/>
    </source>
</evidence>
<sequence length="59" mass="6697">MTNGKLWTKAFIAALGRVTAEEAKVEADKAVELFAQHLKDAKDKPVKGKLIRWRDQEMN</sequence>
<dbReference type="EMBL" id="CP103836">
    <property type="protein sequence ID" value="WOB50348.1"/>
    <property type="molecule type" value="Genomic_DNA"/>
</dbReference>